<accession>A0A2W5TVF8</accession>
<dbReference type="AlphaFoldDB" id="A0A2W5TVF8"/>
<evidence type="ECO:0000313" key="1">
    <source>
        <dbReference type="EMBL" id="PZQ94763.1"/>
    </source>
</evidence>
<dbReference type="Proteomes" id="UP000248975">
    <property type="component" value="Unassembled WGS sequence"/>
</dbReference>
<comment type="caution">
    <text evidence="1">The sequence shown here is derived from an EMBL/GenBank/DDBJ whole genome shotgun (WGS) entry which is preliminary data.</text>
</comment>
<protein>
    <submittedName>
        <fullName evidence="1">Uncharacterized protein</fullName>
    </submittedName>
</protein>
<gene>
    <name evidence="1" type="ORF">DI533_21170</name>
</gene>
<evidence type="ECO:0000313" key="2">
    <source>
        <dbReference type="Proteomes" id="UP000248975"/>
    </source>
</evidence>
<dbReference type="EMBL" id="QFQS01000013">
    <property type="protein sequence ID" value="PZQ94763.1"/>
    <property type="molecule type" value="Genomic_DNA"/>
</dbReference>
<name>A0A2W5TVF8_CERSP</name>
<sequence length="89" mass="10366">MAPAITEIKTMAKLTVVSPTSQERGRQWAVNFHVVGAPVRRRFLSWKAPELLKGEEPEVEDYVDEYTTRGEYEARKIIHRNNLRAAEYY</sequence>
<organism evidence="1 2">
    <name type="scientific">Cereibacter sphaeroides</name>
    <name type="common">Rhodobacter sphaeroides</name>
    <dbReference type="NCBI Taxonomy" id="1063"/>
    <lineage>
        <taxon>Bacteria</taxon>
        <taxon>Pseudomonadati</taxon>
        <taxon>Pseudomonadota</taxon>
        <taxon>Alphaproteobacteria</taxon>
        <taxon>Rhodobacterales</taxon>
        <taxon>Paracoccaceae</taxon>
        <taxon>Cereibacter</taxon>
    </lineage>
</organism>
<proteinExistence type="predicted"/>
<reference evidence="1 2" key="1">
    <citation type="submission" date="2017-08" db="EMBL/GenBank/DDBJ databases">
        <title>Infants hospitalized years apart are colonized by the same room-sourced microbial strains.</title>
        <authorList>
            <person name="Brooks B."/>
            <person name="Olm M.R."/>
            <person name="Firek B.A."/>
            <person name="Baker R."/>
            <person name="Thomas B.C."/>
            <person name="Morowitz M.J."/>
            <person name="Banfield J.F."/>
        </authorList>
    </citation>
    <scope>NUCLEOTIDE SEQUENCE [LARGE SCALE GENOMIC DNA]</scope>
    <source>
        <strain evidence="1">S2_003_000_R2_11</strain>
    </source>
</reference>